<dbReference type="HOGENOM" id="CLU_2145479_0_0_1"/>
<evidence type="ECO:0000313" key="2">
    <source>
        <dbReference type="Proteomes" id="UP000008177"/>
    </source>
</evidence>
<proteinExistence type="predicted"/>
<protein>
    <submittedName>
        <fullName evidence="1">Uncharacterized protein</fullName>
    </submittedName>
</protein>
<organism evidence="1 2">
    <name type="scientific">Botryotinia fuckeliana (strain T4)</name>
    <name type="common">Noble rot fungus</name>
    <name type="synonym">Botrytis cinerea</name>
    <dbReference type="NCBI Taxonomy" id="999810"/>
    <lineage>
        <taxon>Eukaryota</taxon>
        <taxon>Fungi</taxon>
        <taxon>Dikarya</taxon>
        <taxon>Ascomycota</taxon>
        <taxon>Pezizomycotina</taxon>
        <taxon>Leotiomycetes</taxon>
        <taxon>Helotiales</taxon>
        <taxon>Sclerotiniaceae</taxon>
        <taxon>Botrytis</taxon>
    </lineage>
</organism>
<dbReference type="InParanoid" id="G2YHQ6"/>
<name>G2YHQ6_BOTF4</name>
<sequence>MLSPASPSLLVKNHDLAVSGITLMIDRSKEFQRKQTLDIPGLQERIAGKQQQLPSATTCPKRLTPVNSTPKVAMLIQSLQELGDISSLTSCCSYMVLSASFLGTPHEDTIGC</sequence>
<dbReference type="Proteomes" id="UP000008177">
    <property type="component" value="Unplaced contigs"/>
</dbReference>
<gene>
    <name evidence="1" type="ORF">BofuT4_P015490.1</name>
</gene>
<dbReference type="AlphaFoldDB" id="G2YHQ6"/>
<dbReference type="EMBL" id="FQ790337">
    <property type="protein sequence ID" value="CCD51243.1"/>
    <property type="molecule type" value="Genomic_DNA"/>
</dbReference>
<accession>G2YHQ6</accession>
<evidence type="ECO:0000313" key="1">
    <source>
        <dbReference type="EMBL" id="CCD51243.1"/>
    </source>
</evidence>
<reference evidence="2" key="1">
    <citation type="journal article" date="2011" name="PLoS Genet.">
        <title>Genomic analysis of the necrotrophic fungal pathogens Sclerotinia sclerotiorum and Botrytis cinerea.</title>
        <authorList>
            <person name="Amselem J."/>
            <person name="Cuomo C.A."/>
            <person name="van Kan J.A."/>
            <person name="Viaud M."/>
            <person name="Benito E.P."/>
            <person name="Couloux A."/>
            <person name="Coutinho P.M."/>
            <person name="de Vries R.P."/>
            <person name="Dyer P.S."/>
            <person name="Fillinger S."/>
            <person name="Fournier E."/>
            <person name="Gout L."/>
            <person name="Hahn M."/>
            <person name="Kohn L."/>
            <person name="Lapalu N."/>
            <person name="Plummer K.M."/>
            <person name="Pradier J.M."/>
            <person name="Quevillon E."/>
            <person name="Sharon A."/>
            <person name="Simon A."/>
            <person name="ten Have A."/>
            <person name="Tudzynski B."/>
            <person name="Tudzynski P."/>
            <person name="Wincker P."/>
            <person name="Andrew M."/>
            <person name="Anthouard V."/>
            <person name="Beever R.E."/>
            <person name="Beffa R."/>
            <person name="Benoit I."/>
            <person name="Bouzid O."/>
            <person name="Brault B."/>
            <person name="Chen Z."/>
            <person name="Choquer M."/>
            <person name="Collemare J."/>
            <person name="Cotton P."/>
            <person name="Danchin E.G."/>
            <person name="Da Silva C."/>
            <person name="Gautier A."/>
            <person name="Giraud C."/>
            <person name="Giraud T."/>
            <person name="Gonzalez C."/>
            <person name="Grossetete S."/>
            <person name="Guldener U."/>
            <person name="Henrissat B."/>
            <person name="Howlett B.J."/>
            <person name="Kodira C."/>
            <person name="Kretschmer M."/>
            <person name="Lappartient A."/>
            <person name="Leroch M."/>
            <person name="Levis C."/>
            <person name="Mauceli E."/>
            <person name="Neuveglise C."/>
            <person name="Oeser B."/>
            <person name="Pearson M."/>
            <person name="Poulain J."/>
            <person name="Poussereau N."/>
            <person name="Quesneville H."/>
            <person name="Rascle C."/>
            <person name="Schumacher J."/>
            <person name="Segurens B."/>
            <person name="Sexton A."/>
            <person name="Silva E."/>
            <person name="Sirven C."/>
            <person name="Soanes D.M."/>
            <person name="Talbot N.J."/>
            <person name="Templeton M."/>
            <person name="Yandava C."/>
            <person name="Yarden O."/>
            <person name="Zeng Q."/>
            <person name="Rollins J.A."/>
            <person name="Lebrun M.H."/>
            <person name="Dickman M."/>
        </authorList>
    </citation>
    <scope>NUCLEOTIDE SEQUENCE [LARGE SCALE GENOMIC DNA]</scope>
    <source>
        <strain evidence="2">T4</strain>
    </source>
</reference>